<accession>A0A9D4VQF5</accession>
<evidence type="ECO:0000313" key="2">
    <source>
        <dbReference type="Proteomes" id="UP001058974"/>
    </source>
</evidence>
<name>A0A9D4VQF5_PEA</name>
<dbReference type="AlphaFoldDB" id="A0A9D4VQF5"/>
<dbReference type="Gramene" id="Psat07G0378500-T1">
    <property type="protein sequence ID" value="KAI5387821.1"/>
    <property type="gene ID" value="KIW84_073785"/>
</dbReference>
<keyword evidence="2" id="KW-1185">Reference proteome</keyword>
<comment type="caution">
    <text evidence="1">The sequence shown here is derived from an EMBL/GenBank/DDBJ whole genome shotgun (WGS) entry which is preliminary data.</text>
</comment>
<sequence>MFFIKGRHYKVEYEGIHLLCISCGRFGHHVEVCSEKKEVVRMEKYVEEIVIVGGEKQIHNSMKENLGPWVVVHKVRKARRETSSGSPGKHSTINAREQLWGPYSMLFKRIQVKLWSIIKATLLWGVRKRQNNPDIFVVMEIRAYPAKLCKKLKSIGFAGSDFTEVKGYARGIALGWKTIKLKVNVIRKHLQSIHGHGDNERQVHIIRWKKMTKPKHSRGLRLRNLKDMNTTYIAKLGWKVKSGEDSLWSNVIRGKYKRMVVSDGLVETKSYDSSLWKHIVKVWPLLESMAKWEIDNGHTIKAWTDCWVKSNIRLNNLIEDPTRCNEENYLESLLIRESGWD</sequence>
<proteinExistence type="predicted"/>
<dbReference type="Proteomes" id="UP001058974">
    <property type="component" value="Chromosome 7"/>
</dbReference>
<reference evidence="1 2" key="1">
    <citation type="journal article" date="2022" name="Nat. Genet.">
        <title>Improved pea reference genome and pan-genome highlight genomic features and evolutionary characteristics.</title>
        <authorList>
            <person name="Yang T."/>
            <person name="Liu R."/>
            <person name="Luo Y."/>
            <person name="Hu S."/>
            <person name="Wang D."/>
            <person name="Wang C."/>
            <person name="Pandey M.K."/>
            <person name="Ge S."/>
            <person name="Xu Q."/>
            <person name="Li N."/>
            <person name="Li G."/>
            <person name="Huang Y."/>
            <person name="Saxena R.K."/>
            <person name="Ji Y."/>
            <person name="Li M."/>
            <person name="Yan X."/>
            <person name="He Y."/>
            <person name="Liu Y."/>
            <person name="Wang X."/>
            <person name="Xiang C."/>
            <person name="Varshney R.K."/>
            <person name="Ding H."/>
            <person name="Gao S."/>
            <person name="Zong X."/>
        </authorList>
    </citation>
    <scope>NUCLEOTIDE SEQUENCE [LARGE SCALE GENOMIC DNA]</scope>
    <source>
        <strain evidence="1 2">cv. Zhongwan 6</strain>
    </source>
</reference>
<protein>
    <submittedName>
        <fullName evidence="1">Uncharacterized protein</fullName>
    </submittedName>
</protein>
<evidence type="ECO:0000313" key="1">
    <source>
        <dbReference type="EMBL" id="KAI5387821.1"/>
    </source>
</evidence>
<gene>
    <name evidence="1" type="ORF">KIW84_073785</name>
</gene>
<dbReference type="EMBL" id="JAMSHJ010000007">
    <property type="protein sequence ID" value="KAI5387821.1"/>
    <property type="molecule type" value="Genomic_DNA"/>
</dbReference>
<organism evidence="1 2">
    <name type="scientific">Pisum sativum</name>
    <name type="common">Garden pea</name>
    <name type="synonym">Lathyrus oleraceus</name>
    <dbReference type="NCBI Taxonomy" id="3888"/>
    <lineage>
        <taxon>Eukaryota</taxon>
        <taxon>Viridiplantae</taxon>
        <taxon>Streptophyta</taxon>
        <taxon>Embryophyta</taxon>
        <taxon>Tracheophyta</taxon>
        <taxon>Spermatophyta</taxon>
        <taxon>Magnoliopsida</taxon>
        <taxon>eudicotyledons</taxon>
        <taxon>Gunneridae</taxon>
        <taxon>Pentapetalae</taxon>
        <taxon>rosids</taxon>
        <taxon>fabids</taxon>
        <taxon>Fabales</taxon>
        <taxon>Fabaceae</taxon>
        <taxon>Papilionoideae</taxon>
        <taxon>50 kb inversion clade</taxon>
        <taxon>NPAAA clade</taxon>
        <taxon>Hologalegina</taxon>
        <taxon>IRL clade</taxon>
        <taxon>Fabeae</taxon>
        <taxon>Lathyrus</taxon>
    </lineage>
</organism>